<proteinExistence type="predicted"/>
<feature type="region of interest" description="Disordered" evidence="1">
    <location>
        <begin position="19"/>
        <end position="38"/>
    </location>
</feature>
<dbReference type="EMBL" id="CP006608">
    <property type="protein sequence ID" value="AGR59279.1"/>
    <property type="molecule type" value="Genomic_DNA"/>
</dbReference>
<dbReference type="Proteomes" id="UP000015042">
    <property type="component" value="Chromosome"/>
</dbReference>
<dbReference type="KEGG" id="sbz:A464_2094"/>
<dbReference type="HOGENOM" id="CLU_3332645_0_0_6"/>
<protein>
    <submittedName>
        <fullName evidence="2">Uncharacterized protein</fullName>
    </submittedName>
</protein>
<dbReference type="AlphaFoldDB" id="S5MXG1"/>
<dbReference type="PATRIC" id="fig|1197719.3.peg.2087"/>
<accession>S5MXG1</accession>
<name>S5MXG1_SALBN</name>
<organism evidence="2 3">
    <name type="scientific">Salmonella bongori N268-08</name>
    <dbReference type="NCBI Taxonomy" id="1197719"/>
    <lineage>
        <taxon>Bacteria</taxon>
        <taxon>Pseudomonadati</taxon>
        <taxon>Pseudomonadota</taxon>
        <taxon>Gammaproteobacteria</taxon>
        <taxon>Enterobacterales</taxon>
        <taxon>Enterobacteriaceae</taxon>
        <taxon>Salmonella</taxon>
    </lineage>
</organism>
<gene>
    <name evidence="2" type="ORF">A464_2094</name>
</gene>
<evidence type="ECO:0000313" key="2">
    <source>
        <dbReference type="EMBL" id="AGR59279.1"/>
    </source>
</evidence>
<evidence type="ECO:0000256" key="1">
    <source>
        <dbReference type="SAM" id="MobiDB-lite"/>
    </source>
</evidence>
<sequence length="38" mass="4623">MMAENDRLLQYALIYRNDGHRECAHERNDKRKAQKNHP</sequence>
<evidence type="ECO:0000313" key="3">
    <source>
        <dbReference type="Proteomes" id="UP000015042"/>
    </source>
</evidence>
<feature type="compositionally biased region" description="Basic and acidic residues" evidence="1">
    <location>
        <begin position="19"/>
        <end position="31"/>
    </location>
</feature>
<reference evidence="2 3" key="1">
    <citation type="submission" date="2013-07" db="EMBL/GenBank/DDBJ databases">
        <title>Genome sequence of Salmonella bongori N268-08 - a rare clinical isolate.</title>
        <authorList>
            <person name="Marti R."/>
            <person name="Hagens S."/>
            <person name="Loessner M.J."/>
            <person name="Klumpp J."/>
        </authorList>
    </citation>
    <scope>NUCLEOTIDE SEQUENCE [LARGE SCALE GENOMIC DNA]</scope>
    <source>
        <strain evidence="2 3">N268-08</strain>
    </source>
</reference>